<dbReference type="SUPFAM" id="SSF56436">
    <property type="entry name" value="C-type lectin-like"/>
    <property type="match status" value="1"/>
</dbReference>
<keyword evidence="2 3" id="KW-0067">ATP-binding</keyword>
<dbReference type="PANTHER" id="PTHR23150">
    <property type="entry name" value="SULFATASE MODIFYING FACTOR 1, 2"/>
    <property type="match status" value="1"/>
</dbReference>
<dbReference type="SMART" id="SM00220">
    <property type="entry name" value="S_TKc"/>
    <property type="match status" value="1"/>
</dbReference>
<evidence type="ECO:0000259" key="4">
    <source>
        <dbReference type="PROSITE" id="PS50011"/>
    </source>
</evidence>
<dbReference type="Gene3D" id="3.90.1580.10">
    <property type="entry name" value="paralog of FGE (formylglycine-generating enzyme)"/>
    <property type="match status" value="1"/>
</dbReference>
<dbReference type="InterPro" id="IPR016187">
    <property type="entry name" value="CTDL_fold"/>
</dbReference>
<keyword evidence="1 3" id="KW-0547">Nucleotide-binding</keyword>
<dbReference type="PROSITE" id="PS00108">
    <property type="entry name" value="PROTEIN_KINASE_ST"/>
    <property type="match status" value="1"/>
</dbReference>
<protein>
    <recommendedName>
        <fullName evidence="4">Protein kinase domain-containing protein</fullName>
    </recommendedName>
</protein>
<dbReference type="InterPro" id="IPR000719">
    <property type="entry name" value="Prot_kinase_dom"/>
</dbReference>
<evidence type="ECO:0000313" key="6">
    <source>
        <dbReference type="Proteomes" id="UP000030428"/>
    </source>
</evidence>
<dbReference type="GO" id="GO:0004672">
    <property type="term" value="F:protein kinase activity"/>
    <property type="evidence" value="ECO:0007669"/>
    <property type="project" value="InterPro"/>
</dbReference>
<comment type="caution">
    <text evidence="5">The sequence shown here is derived from an EMBL/GenBank/DDBJ whole genome shotgun (WGS) entry which is preliminary data.</text>
</comment>
<accession>A0A0A6PJ19</accession>
<dbReference type="Pfam" id="PF00069">
    <property type="entry name" value="Pkinase"/>
    <property type="match status" value="1"/>
</dbReference>
<dbReference type="InterPro" id="IPR005532">
    <property type="entry name" value="SUMF_dom"/>
</dbReference>
<dbReference type="PROSITE" id="PS50011">
    <property type="entry name" value="PROTEIN_KINASE_DOM"/>
    <property type="match status" value="1"/>
</dbReference>
<dbReference type="InterPro" id="IPR008271">
    <property type="entry name" value="Ser/Thr_kinase_AS"/>
</dbReference>
<reference evidence="5 6" key="1">
    <citation type="journal article" date="2016" name="Front. Microbiol.">
        <title>Single-Cell (Meta-)Genomics of a Dimorphic Candidatus Thiomargarita nelsonii Reveals Genomic Plasticity.</title>
        <authorList>
            <person name="Flood B.E."/>
            <person name="Fliss P."/>
            <person name="Jones D.S."/>
            <person name="Dick G.J."/>
            <person name="Jain S."/>
            <person name="Kaster A.K."/>
            <person name="Winkel M."/>
            <person name="Mussmann M."/>
            <person name="Bailey J."/>
        </authorList>
    </citation>
    <scope>NUCLEOTIDE SEQUENCE [LARGE SCALE GENOMIC DNA]</scope>
    <source>
        <strain evidence="5">Hydrate Ridge</strain>
    </source>
</reference>
<feature type="domain" description="Protein kinase" evidence="4">
    <location>
        <begin position="34"/>
        <end position="289"/>
    </location>
</feature>
<feature type="binding site" evidence="3">
    <location>
        <position position="66"/>
    </location>
    <ligand>
        <name>ATP</name>
        <dbReference type="ChEBI" id="CHEBI:30616"/>
    </ligand>
</feature>
<dbReference type="InterPro" id="IPR011009">
    <property type="entry name" value="Kinase-like_dom_sf"/>
</dbReference>
<name>A0A0A6PJ19_9GAMM</name>
<keyword evidence="6" id="KW-1185">Reference proteome</keyword>
<dbReference type="InterPro" id="IPR042095">
    <property type="entry name" value="SUMF_sf"/>
</dbReference>
<dbReference type="Proteomes" id="UP000030428">
    <property type="component" value="Unassembled WGS sequence"/>
</dbReference>
<dbReference type="CDD" id="cd14014">
    <property type="entry name" value="STKc_PknB_like"/>
    <property type="match status" value="1"/>
</dbReference>
<dbReference type="Pfam" id="PF03781">
    <property type="entry name" value="FGE-sulfatase"/>
    <property type="match status" value="1"/>
</dbReference>
<dbReference type="PANTHER" id="PTHR23150:SF19">
    <property type="entry name" value="FORMYLGLYCINE-GENERATING ENZYME"/>
    <property type="match status" value="1"/>
</dbReference>
<dbReference type="Gene3D" id="1.10.510.10">
    <property type="entry name" value="Transferase(Phosphotransferase) domain 1"/>
    <property type="match status" value="1"/>
</dbReference>
<gene>
    <name evidence="5" type="ORF">PN36_06920</name>
</gene>
<evidence type="ECO:0000256" key="1">
    <source>
        <dbReference type="ARBA" id="ARBA00022741"/>
    </source>
</evidence>
<dbReference type="SUPFAM" id="SSF56112">
    <property type="entry name" value="Protein kinase-like (PK-like)"/>
    <property type="match status" value="1"/>
</dbReference>
<evidence type="ECO:0000313" key="5">
    <source>
        <dbReference type="EMBL" id="KHD10209.2"/>
    </source>
</evidence>
<dbReference type="InterPro" id="IPR051043">
    <property type="entry name" value="Sulfatase_Mod_Factor_Kinase"/>
</dbReference>
<dbReference type="PROSITE" id="PS00107">
    <property type="entry name" value="PROTEIN_KINASE_ATP"/>
    <property type="match status" value="1"/>
</dbReference>
<dbReference type="GO" id="GO:0120147">
    <property type="term" value="F:formylglycine-generating oxidase activity"/>
    <property type="evidence" value="ECO:0007669"/>
    <property type="project" value="TreeGrafter"/>
</dbReference>
<evidence type="ECO:0000256" key="2">
    <source>
        <dbReference type="ARBA" id="ARBA00022840"/>
    </source>
</evidence>
<proteinExistence type="predicted"/>
<evidence type="ECO:0000256" key="3">
    <source>
        <dbReference type="PROSITE-ProRule" id="PRU10141"/>
    </source>
</evidence>
<dbReference type="InterPro" id="IPR017441">
    <property type="entry name" value="Protein_kinase_ATP_BS"/>
</dbReference>
<dbReference type="AlphaFoldDB" id="A0A0A6PJ19"/>
<dbReference type="EMBL" id="JSZA02000020">
    <property type="protein sequence ID" value="KHD10209.2"/>
    <property type="molecule type" value="Genomic_DNA"/>
</dbReference>
<dbReference type="GO" id="GO:0005524">
    <property type="term" value="F:ATP binding"/>
    <property type="evidence" value="ECO:0007669"/>
    <property type="project" value="UniProtKB-UniRule"/>
</dbReference>
<sequence>MQLRRGTYADALENLQAAIKLDPQQYILHDIRKYPLEKLLGAGGMGCAFLCENKNRLIPDKWVVVKCFWENLSGTIDEVFKEPISMHQVAGDYVPKPLDYGYADVLNQARAYFVTEYVEGAIDGEAWLNKYGKMDLKTALRVGLQIAKGLEMSHQKGIYHLDLKPANILLQTSDVSVKIIDFGLSQVAPSLVSGQKKSGLSGFGQAIFGTWDYAPPEQQGEYGKPSASSDVYAFGRTLYRFLTGLSPRHFSPRKLPKVPALQELLFDCVEEEPSHRPSLTELLSQLEAIEASQDGELFDFEIVTVNAKGQITERIRKEARYQTENLGKGVELEMVSIQGGTFMMGSPESEERREDKEGPQHNVRVEKPFYMGKYPVTQAQWEVLMGNNPSSFKGKNRPVENVSWDDAVEFCKRLSEMTGKTYRLPSEAQWEYACRAGTTTPFYFGETITTDLANYDGNYTYAEGPEGVDRQETTELGSFPPNAFGLYDMHGNIWEWCADSSHNSYEGAPSDGSVWEGSSGSRRVLRGGSWGYNPDGCRTARRLWGDPCVRNFNVGFRVVWVARI</sequence>
<organism evidence="5 6">
    <name type="scientific">Candidatus Thiomargarita nelsonii</name>
    <dbReference type="NCBI Taxonomy" id="1003181"/>
    <lineage>
        <taxon>Bacteria</taxon>
        <taxon>Pseudomonadati</taxon>
        <taxon>Pseudomonadota</taxon>
        <taxon>Gammaproteobacteria</taxon>
        <taxon>Thiotrichales</taxon>
        <taxon>Thiotrichaceae</taxon>
        <taxon>Thiomargarita</taxon>
    </lineage>
</organism>